<dbReference type="GO" id="GO:0030030">
    <property type="term" value="P:cell projection organization"/>
    <property type="evidence" value="ECO:0007669"/>
    <property type="project" value="UniProtKB-KW"/>
</dbReference>
<evidence type="ECO:0000313" key="10">
    <source>
        <dbReference type="EMBL" id="KAI6657656.1"/>
    </source>
</evidence>
<evidence type="ECO:0000256" key="1">
    <source>
        <dbReference type="ARBA" id="ARBA00004430"/>
    </source>
</evidence>
<keyword evidence="6" id="KW-0969">Cilium</keyword>
<dbReference type="PANTHER" id="PTHR21442">
    <property type="entry name" value="CILIA- AND FLAGELLA-ASSOCIATED PROTEIN 206"/>
    <property type="match status" value="1"/>
</dbReference>
<dbReference type="GO" id="GO:0036064">
    <property type="term" value="C:ciliary basal body"/>
    <property type="evidence" value="ECO:0007669"/>
    <property type="project" value="TreeGrafter"/>
</dbReference>
<comment type="function">
    <text evidence="9">Essential for sperm motility and is involved in the regulation of the beating frequency of motile cilia on the epithelial cells of the respiratory tract. Required for the establishment of radial spokes in sperm flagella.</text>
</comment>
<sequence length="617" mass="70645">MSQAQVESMIKNIIREIMSECERLGESRSETLTAFMVKSVVLDPDNQFNVNKPLTRTDVQRLIQTCVTRLTEQDSARLETIQLQVYFDMNYTPRDNFLSEHHRLQHQKLQNLHREIMDTRARTREELDSLYRKIVMFVLLNSGIGSPNDIIALKESTAALQSVFPQSELGPFMSLSRQDKEQQLRELCQIVPGIRLFNRDAKKGGEGIEDLPAMFQQLCLAARQELLESLSAISSISHRLTACAELLNEDNGQHFDRSDYFRIKDCLVNTRQNEAFLLVILTDLATASTNVELAHARFETDIASLREAVHSKSAVPTEIVYPLFMAVWSEWSKFQDELVLLSVLSNVHTNMKQFCRMPADLVTKESIKQLLDSASVYTDEQRRTAEVPIVNTALYPNIDFIFPENLKNFDQVPLEFSGFCAYSLAYYSGLLIPGIPKVALVKYKNKIYSFSSSENAVAFAQSPDQYIDMIIECSRKSPELIQLLYLQSYFSTAKPAVHPGKLVEAPLSKSEQSTQTDTHILQPTIDKSYEWNEWELRRKLIRLTNLRTKITHSTQTDLSNFRRENDTQVYLPKDKWTQSTREKMTTVPKPSTFVTGLRGKGQPHATVNFTIPKESHY</sequence>
<proteinExistence type="inferred from homology"/>
<dbReference type="InterPro" id="IPR021897">
    <property type="entry name" value="FAP206"/>
</dbReference>
<evidence type="ECO:0000256" key="3">
    <source>
        <dbReference type="ARBA" id="ARBA00021602"/>
    </source>
</evidence>
<keyword evidence="11" id="KW-1185">Reference proteome</keyword>
<evidence type="ECO:0000256" key="2">
    <source>
        <dbReference type="ARBA" id="ARBA00010500"/>
    </source>
</evidence>
<comment type="similarity">
    <text evidence="2">Belongs to the CFAP206 family.</text>
</comment>
<name>A0AAV7KBI1_9METZ</name>
<comment type="caution">
    <text evidence="10">The sequence shown here is derived from an EMBL/GenBank/DDBJ whole genome shotgun (WGS) entry which is preliminary data.</text>
</comment>
<organism evidence="10 11">
    <name type="scientific">Oopsacas minuta</name>
    <dbReference type="NCBI Taxonomy" id="111878"/>
    <lineage>
        <taxon>Eukaryota</taxon>
        <taxon>Metazoa</taxon>
        <taxon>Porifera</taxon>
        <taxon>Hexactinellida</taxon>
        <taxon>Hexasterophora</taxon>
        <taxon>Lyssacinosida</taxon>
        <taxon>Leucopsacidae</taxon>
        <taxon>Oopsacas</taxon>
    </lineage>
</organism>
<accession>A0AAV7KBI1</accession>
<reference evidence="10 11" key="1">
    <citation type="journal article" date="2023" name="BMC Biol.">
        <title>The compact genome of the sponge Oopsacas minuta (Hexactinellida) is lacking key metazoan core genes.</title>
        <authorList>
            <person name="Santini S."/>
            <person name="Schenkelaars Q."/>
            <person name="Jourda C."/>
            <person name="Duchesne M."/>
            <person name="Belahbib H."/>
            <person name="Rocher C."/>
            <person name="Selva M."/>
            <person name="Riesgo A."/>
            <person name="Vervoort M."/>
            <person name="Leys S.P."/>
            <person name="Kodjabachian L."/>
            <person name="Le Bivic A."/>
            <person name="Borchiellini C."/>
            <person name="Claverie J.M."/>
            <person name="Renard E."/>
        </authorList>
    </citation>
    <scope>NUCLEOTIDE SEQUENCE [LARGE SCALE GENOMIC DNA]</scope>
    <source>
        <strain evidence="10">SPO-2</strain>
    </source>
</reference>
<evidence type="ECO:0000256" key="7">
    <source>
        <dbReference type="ARBA" id="ARBA00023212"/>
    </source>
</evidence>
<dbReference type="Proteomes" id="UP001165289">
    <property type="component" value="Unassembled WGS sequence"/>
</dbReference>
<keyword evidence="5" id="KW-0970">Cilium biogenesis/degradation</keyword>
<dbReference type="PANTHER" id="PTHR21442:SF0">
    <property type="entry name" value="CILIA- AND FLAGELLA-ASSOCIATED PROTEIN 206"/>
    <property type="match status" value="1"/>
</dbReference>
<evidence type="ECO:0000256" key="4">
    <source>
        <dbReference type="ARBA" id="ARBA00022490"/>
    </source>
</evidence>
<evidence type="ECO:0000313" key="11">
    <source>
        <dbReference type="Proteomes" id="UP001165289"/>
    </source>
</evidence>
<dbReference type="GO" id="GO:0003356">
    <property type="term" value="P:regulation of cilium beat frequency"/>
    <property type="evidence" value="ECO:0007669"/>
    <property type="project" value="TreeGrafter"/>
</dbReference>
<gene>
    <name evidence="10" type="ORF">LOD99_399</name>
</gene>
<dbReference type="AlphaFoldDB" id="A0AAV7KBI1"/>
<dbReference type="Pfam" id="PF12018">
    <property type="entry name" value="FAP206"/>
    <property type="match status" value="1"/>
</dbReference>
<evidence type="ECO:0000256" key="9">
    <source>
        <dbReference type="ARBA" id="ARBA00045321"/>
    </source>
</evidence>
<keyword evidence="7" id="KW-0206">Cytoskeleton</keyword>
<dbReference type="EMBL" id="JAKMXF010000111">
    <property type="protein sequence ID" value="KAI6657656.1"/>
    <property type="molecule type" value="Genomic_DNA"/>
</dbReference>
<evidence type="ECO:0000256" key="6">
    <source>
        <dbReference type="ARBA" id="ARBA00023069"/>
    </source>
</evidence>
<evidence type="ECO:0000256" key="8">
    <source>
        <dbReference type="ARBA" id="ARBA00023273"/>
    </source>
</evidence>
<keyword evidence="8" id="KW-0966">Cell projection</keyword>
<protein>
    <recommendedName>
        <fullName evidence="3">Cilia- and flagella-associated protein 206</fullName>
    </recommendedName>
</protein>
<keyword evidence="4" id="KW-0963">Cytoplasm</keyword>
<dbReference type="GO" id="GO:0005930">
    <property type="term" value="C:axoneme"/>
    <property type="evidence" value="ECO:0007669"/>
    <property type="project" value="UniProtKB-SubCell"/>
</dbReference>
<evidence type="ECO:0000256" key="5">
    <source>
        <dbReference type="ARBA" id="ARBA00022794"/>
    </source>
</evidence>
<comment type="subcellular location">
    <subcellularLocation>
        <location evidence="1">Cytoplasm</location>
        <location evidence="1">Cytoskeleton</location>
        <location evidence="1">Cilium axoneme</location>
    </subcellularLocation>
</comment>